<dbReference type="GO" id="GO:0016042">
    <property type="term" value="P:lipid catabolic process"/>
    <property type="evidence" value="ECO:0007669"/>
    <property type="project" value="InterPro"/>
</dbReference>
<gene>
    <name evidence="6" type="ORF">CEY11_01485</name>
</gene>
<dbReference type="PROSITE" id="PS51318">
    <property type="entry name" value="TAT"/>
    <property type="match status" value="1"/>
</dbReference>
<dbReference type="SUPFAM" id="SSF53649">
    <property type="entry name" value="Alkaline phosphatase-like"/>
    <property type="match status" value="1"/>
</dbReference>
<dbReference type="CDD" id="cd16014">
    <property type="entry name" value="PLC"/>
    <property type="match status" value="1"/>
</dbReference>
<evidence type="ECO:0000256" key="1">
    <source>
        <dbReference type="ARBA" id="ARBA00009717"/>
    </source>
</evidence>
<dbReference type="Pfam" id="PF05506">
    <property type="entry name" value="PLipase_C_C"/>
    <property type="match status" value="2"/>
</dbReference>
<protein>
    <recommendedName>
        <fullName evidence="2">phospholipase C</fullName>
        <ecNumber evidence="2">3.1.4.3</ecNumber>
    </recommendedName>
</protein>
<dbReference type="PANTHER" id="PTHR31956:SF1">
    <property type="entry name" value="NON-SPECIFIC PHOSPHOLIPASE C1"/>
    <property type="match status" value="1"/>
</dbReference>
<evidence type="ECO:0000313" key="7">
    <source>
        <dbReference type="Proteomes" id="UP000214603"/>
    </source>
</evidence>
<dbReference type="InterPro" id="IPR006311">
    <property type="entry name" value="TAT_signal"/>
</dbReference>
<dbReference type="Gene3D" id="3.40.720.10">
    <property type="entry name" value="Alkaline Phosphatase, subunit A"/>
    <property type="match status" value="2"/>
</dbReference>
<dbReference type="Pfam" id="PF04185">
    <property type="entry name" value="Phosphoesterase"/>
    <property type="match status" value="1"/>
</dbReference>
<dbReference type="OrthoDB" id="980947at2"/>
<evidence type="ECO:0000256" key="4">
    <source>
        <dbReference type="SAM" id="MobiDB-lite"/>
    </source>
</evidence>
<evidence type="ECO:0000259" key="5">
    <source>
        <dbReference type="Pfam" id="PF05506"/>
    </source>
</evidence>
<feature type="domain" description="Bacterial phospholipase C C-terminal" evidence="5">
    <location>
        <begin position="620"/>
        <end position="690"/>
    </location>
</feature>
<evidence type="ECO:0000313" key="6">
    <source>
        <dbReference type="EMBL" id="OWT65445.1"/>
    </source>
</evidence>
<accession>A0A225MW50</accession>
<keyword evidence="3" id="KW-0378">Hydrolase</keyword>
<dbReference type="RefSeq" id="WP_088601595.1">
    <property type="nucleotide sequence ID" value="NZ_NJIH01000002.1"/>
</dbReference>
<comment type="similarity">
    <text evidence="1">Belongs to the bacterial phospholipase C family.</text>
</comment>
<dbReference type="PANTHER" id="PTHR31956">
    <property type="entry name" value="NON-SPECIFIC PHOSPHOLIPASE C4-RELATED"/>
    <property type="match status" value="1"/>
</dbReference>
<feature type="domain" description="Bacterial phospholipase C C-terminal" evidence="5">
    <location>
        <begin position="503"/>
        <end position="589"/>
    </location>
</feature>
<feature type="region of interest" description="Disordered" evidence="4">
    <location>
        <begin position="480"/>
        <end position="503"/>
    </location>
</feature>
<dbReference type="EMBL" id="NJIH01000002">
    <property type="protein sequence ID" value="OWT65445.1"/>
    <property type="molecule type" value="Genomic_DNA"/>
</dbReference>
<dbReference type="InterPro" id="IPR017767">
    <property type="entry name" value="PC-PLC"/>
</dbReference>
<evidence type="ECO:0000256" key="2">
    <source>
        <dbReference type="ARBA" id="ARBA00012018"/>
    </source>
</evidence>
<dbReference type="AlphaFoldDB" id="A0A225MW50"/>
<name>A0A225MW50_9BURK</name>
<dbReference type="InterPro" id="IPR007312">
    <property type="entry name" value="Phosphoesterase"/>
</dbReference>
<keyword evidence="7" id="KW-1185">Reference proteome</keyword>
<dbReference type="InterPro" id="IPR008475">
    <property type="entry name" value="PLipase_C_C"/>
</dbReference>
<dbReference type="Proteomes" id="UP000214603">
    <property type="component" value="Unassembled WGS sequence"/>
</dbReference>
<dbReference type="InterPro" id="IPR017850">
    <property type="entry name" value="Alkaline_phosphatase_core_sf"/>
</dbReference>
<reference evidence="7" key="1">
    <citation type="submission" date="2017-06" db="EMBL/GenBank/DDBJ databases">
        <title>Herbaspirillum phytohormonus sp. nov., isolated from the root nodule of Robinia pseudoacacia in lead-zinc mine.</title>
        <authorList>
            <person name="Fan M."/>
            <person name="Lin Y."/>
        </authorList>
    </citation>
    <scope>NUCLEOTIDE SEQUENCE [LARGE SCALE GENOMIC DNA]</scope>
    <source>
        <strain evidence="7">SC-089</strain>
    </source>
</reference>
<comment type="caution">
    <text evidence="6">The sequence shown here is derived from an EMBL/GenBank/DDBJ whole genome shotgun (WGS) entry which is preliminary data.</text>
</comment>
<evidence type="ECO:0000256" key="3">
    <source>
        <dbReference type="ARBA" id="ARBA00022801"/>
    </source>
</evidence>
<sequence length="703" mass="77650">MNHPGRREFLKRAGAAAASVAALDALPESIRKAMAIPAHAGRGTIEDVRYIVVLMQENRAFDHYLGHLSGVRGYGDRFPVELPGGAPVWQQPRQQPGQGSIAPFHLDTHTTSAQCVGDLNHSWGKTQAALNGGRYDRWPRYKTDMTMGYHLRQDIPFHYALADAFTVCDHYFCSIPGSTHPNRMFLMTGTNDPSGKRGGPLIDNYDPVTRPYLPALTWATYPERLQQAGVSWQVYQEGTNPYDPYNGNFGLNVLANFRAYIEAPAGSPLRRRAMTARPLEQFARDVHDDRLPQVSWLLPPAAYSEHPKWTSAYGASYISRVLDALTANPDVWSRSVLFVVYDENDGFFDHMVPPSPPAGPGQGKSTVAVADELHTVVNPEHKPRYKADGLPYGLGPRVPMTVVSPWSKGGHVCSQVFDHTSVIRFIERRFGVREPNISAWRRAVCGDLGAALDFSRHDGRPPSLPDTRGYQAMADEQCNTLQPPSVPEAGAAAPHPQEPGTRPARALPYDLHVADDVAAGRDGLRLRFDNRGRQGVCLWVRSRAAGLAPRCYTLEAGKQLEDLLPPASDAASYDWSVYGPNGYVRIHRGSLRPDSPARHLRIRQRDAGTQEEKGRGGRADGFSLELKNSGPAPLSLVLKDLAYGQAPREFTLLPGATYTTRWDIVRSHHWYDIGVSVVQDAAYERRYAGHIETGHASRTDPAA</sequence>
<dbReference type="NCBIfam" id="TIGR03396">
    <property type="entry name" value="PC_PLC"/>
    <property type="match status" value="1"/>
</dbReference>
<organism evidence="6 7">
    <name type="scientific">Candidimonas nitroreducens</name>
    <dbReference type="NCBI Taxonomy" id="683354"/>
    <lineage>
        <taxon>Bacteria</taxon>
        <taxon>Pseudomonadati</taxon>
        <taxon>Pseudomonadota</taxon>
        <taxon>Betaproteobacteria</taxon>
        <taxon>Burkholderiales</taxon>
        <taxon>Alcaligenaceae</taxon>
        <taxon>Candidimonas</taxon>
    </lineage>
</organism>
<dbReference type="GO" id="GO:0034480">
    <property type="term" value="F:phosphatidylcholine phospholipase C activity"/>
    <property type="evidence" value="ECO:0007669"/>
    <property type="project" value="UniProtKB-EC"/>
</dbReference>
<dbReference type="EC" id="3.1.4.3" evidence="2"/>
<proteinExistence type="inferred from homology"/>